<feature type="region of interest" description="Disordered" evidence="1">
    <location>
        <begin position="460"/>
        <end position="571"/>
    </location>
</feature>
<feature type="compositionally biased region" description="Polar residues" evidence="1">
    <location>
        <begin position="467"/>
        <end position="483"/>
    </location>
</feature>
<sequence>MQLALSTLHLLAIGNRRPNNSDSSYELSSLPDMPYYLAGLVSSVSNATNQQAGLVRRAVRDSLFQLQICSGLAGFGSGLAFTGSNSPSLSGSVSNAGTNLAGIGGLTTSATSVLAGANSSSSALSAVGGTGGVGVSSSSSSGRISASTVVGASGTPGMQGTRRAPVSGTGVVGTTAAMLSHTRLMPNPVSTANTISGGPSSGAAGGPVSSLTPSGCLSNGGSSVAVSAVGSDLCGGNNSNFVCTSATGLTPTTPAGATANLASSGAIGNSVVVIPPSCSGPVIGGVTAAGPMIQKNPMHIAALQEHNINPDTLVTPAIVIKNKEEREARQRAEAICAAQAAAAAMASAAAAAVAASNTTFVGQTAFCQSTIRRQQQAQQNQSSIETGHSGLSGRLPVSIAPVMPNGLIGVSGSTAPIVASNLSSSSISAASPLARSTGLLPSQTDLRTIGPGAGLHLTSVGVPGGVSTANSGPGLRSTTGLHSHTQAHTQLHTAQQQQHMQMHTQAQLSHLGFSPAHSTRPLHAAQSSGHHMHHPHQHQIQQQHQQQLLHQSHTTHQLHSQQQHQQHLHHQQIQAISESGVIATASSGLLNIAPCVTSSLSRHSSGSNVAGVLFLGILSWDPSLLWQQH</sequence>
<feature type="region of interest" description="Disordered" evidence="1">
    <location>
        <begin position="136"/>
        <end position="169"/>
    </location>
</feature>
<dbReference type="EMBL" id="CAAALY010027401">
    <property type="protein sequence ID" value="VEL16163.1"/>
    <property type="molecule type" value="Genomic_DNA"/>
</dbReference>
<dbReference type="OrthoDB" id="372624at2759"/>
<name>A0A3S5A6C6_9PLAT</name>
<gene>
    <name evidence="2" type="ORF">PXEA_LOCUS9603</name>
</gene>
<evidence type="ECO:0000313" key="3">
    <source>
        <dbReference type="Proteomes" id="UP000784294"/>
    </source>
</evidence>
<evidence type="ECO:0000256" key="1">
    <source>
        <dbReference type="SAM" id="MobiDB-lite"/>
    </source>
</evidence>
<dbReference type="AlphaFoldDB" id="A0A3S5A6C6"/>
<reference evidence="2" key="1">
    <citation type="submission" date="2018-11" db="EMBL/GenBank/DDBJ databases">
        <authorList>
            <consortium name="Pathogen Informatics"/>
        </authorList>
    </citation>
    <scope>NUCLEOTIDE SEQUENCE</scope>
</reference>
<feature type="region of interest" description="Disordered" evidence="1">
    <location>
        <begin position="189"/>
        <end position="210"/>
    </location>
</feature>
<proteinExistence type="predicted"/>
<evidence type="ECO:0000313" key="2">
    <source>
        <dbReference type="EMBL" id="VEL16163.1"/>
    </source>
</evidence>
<feature type="compositionally biased region" description="Low complexity" evidence="1">
    <location>
        <begin position="136"/>
        <end position="150"/>
    </location>
</feature>
<accession>A0A3S5A6C6</accession>
<protein>
    <submittedName>
        <fullName evidence="2">Uncharacterized protein</fullName>
    </submittedName>
</protein>
<comment type="caution">
    <text evidence="2">The sequence shown here is derived from an EMBL/GenBank/DDBJ whole genome shotgun (WGS) entry which is preliminary data.</text>
</comment>
<dbReference type="Proteomes" id="UP000784294">
    <property type="component" value="Unassembled WGS sequence"/>
</dbReference>
<feature type="compositionally biased region" description="Low complexity" evidence="1">
    <location>
        <begin position="538"/>
        <end position="565"/>
    </location>
</feature>
<organism evidence="2 3">
    <name type="scientific">Protopolystoma xenopodis</name>
    <dbReference type="NCBI Taxonomy" id="117903"/>
    <lineage>
        <taxon>Eukaryota</taxon>
        <taxon>Metazoa</taxon>
        <taxon>Spiralia</taxon>
        <taxon>Lophotrochozoa</taxon>
        <taxon>Platyhelminthes</taxon>
        <taxon>Monogenea</taxon>
        <taxon>Polyopisthocotylea</taxon>
        <taxon>Polystomatidea</taxon>
        <taxon>Polystomatidae</taxon>
        <taxon>Protopolystoma</taxon>
    </lineage>
</organism>
<keyword evidence="3" id="KW-1185">Reference proteome</keyword>
<feature type="compositionally biased region" description="Low complexity" evidence="1">
    <location>
        <begin position="484"/>
        <end position="508"/>
    </location>
</feature>